<feature type="region of interest" description="Disordered" evidence="1">
    <location>
        <begin position="51"/>
        <end position="105"/>
    </location>
</feature>
<evidence type="ECO:0000313" key="3">
    <source>
        <dbReference type="Proteomes" id="UP001221898"/>
    </source>
</evidence>
<sequence length="105" mass="11765">MHPTPFPQPSTMLNHASLSLADPQVPETAARWRITRGPGDFLCEGFHERSRWQQAGRRSVSQRPSTTRARGAESPLSRRKVGQSEEAEEPQTQMCHAPVQVPLTH</sequence>
<comment type="caution">
    <text evidence="2">The sequence shown here is derived from an EMBL/GenBank/DDBJ whole genome shotgun (WGS) entry which is preliminary data.</text>
</comment>
<dbReference type="AlphaFoldDB" id="A0AAD7SCY6"/>
<protein>
    <submittedName>
        <fullName evidence="2">Uncharacterized protein</fullName>
    </submittedName>
</protein>
<dbReference type="EMBL" id="JAINUG010000077">
    <property type="protein sequence ID" value="KAJ8400306.1"/>
    <property type="molecule type" value="Genomic_DNA"/>
</dbReference>
<keyword evidence="3" id="KW-1185">Reference proteome</keyword>
<evidence type="ECO:0000313" key="2">
    <source>
        <dbReference type="EMBL" id="KAJ8400306.1"/>
    </source>
</evidence>
<feature type="compositionally biased region" description="Polar residues" evidence="1">
    <location>
        <begin position="59"/>
        <end position="68"/>
    </location>
</feature>
<evidence type="ECO:0000256" key="1">
    <source>
        <dbReference type="SAM" id="MobiDB-lite"/>
    </source>
</evidence>
<organism evidence="2 3">
    <name type="scientific">Aldrovandia affinis</name>
    <dbReference type="NCBI Taxonomy" id="143900"/>
    <lineage>
        <taxon>Eukaryota</taxon>
        <taxon>Metazoa</taxon>
        <taxon>Chordata</taxon>
        <taxon>Craniata</taxon>
        <taxon>Vertebrata</taxon>
        <taxon>Euteleostomi</taxon>
        <taxon>Actinopterygii</taxon>
        <taxon>Neopterygii</taxon>
        <taxon>Teleostei</taxon>
        <taxon>Notacanthiformes</taxon>
        <taxon>Halosauridae</taxon>
        <taxon>Aldrovandia</taxon>
    </lineage>
</organism>
<name>A0AAD7SCY6_9TELE</name>
<feature type="region of interest" description="Disordered" evidence="1">
    <location>
        <begin position="1"/>
        <end position="25"/>
    </location>
</feature>
<gene>
    <name evidence="2" type="ORF">AAFF_G00396890</name>
</gene>
<dbReference type="Proteomes" id="UP001221898">
    <property type="component" value="Unassembled WGS sequence"/>
</dbReference>
<reference evidence="2" key="1">
    <citation type="journal article" date="2023" name="Science">
        <title>Genome structures resolve the early diversification of teleost fishes.</title>
        <authorList>
            <person name="Parey E."/>
            <person name="Louis A."/>
            <person name="Montfort J."/>
            <person name="Bouchez O."/>
            <person name="Roques C."/>
            <person name="Iampietro C."/>
            <person name="Lluch J."/>
            <person name="Castinel A."/>
            <person name="Donnadieu C."/>
            <person name="Desvignes T."/>
            <person name="Floi Bucao C."/>
            <person name="Jouanno E."/>
            <person name="Wen M."/>
            <person name="Mejri S."/>
            <person name="Dirks R."/>
            <person name="Jansen H."/>
            <person name="Henkel C."/>
            <person name="Chen W.J."/>
            <person name="Zahm M."/>
            <person name="Cabau C."/>
            <person name="Klopp C."/>
            <person name="Thompson A.W."/>
            <person name="Robinson-Rechavi M."/>
            <person name="Braasch I."/>
            <person name="Lecointre G."/>
            <person name="Bobe J."/>
            <person name="Postlethwait J.H."/>
            <person name="Berthelot C."/>
            <person name="Roest Crollius H."/>
            <person name="Guiguen Y."/>
        </authorList>
    </citation>
    <scope>NUCLEOTIDE SEQUENCE</scope>
    <source>
        <strain evidence="2">NC1722</strain>
    </source>
</reference>
<accession>A0AAD7SCY6</accession>
<proteinExistence type="predicted"/>